<keyword evidence="2" id="KW-0813">Transport</keyword>
<evidence type="ECO:0000256" key="1">
    <source>
        <dbReference type="ARBA" id="ARBA00010587"/>
    </source>
</evidence>
<comment type="similarity">
    <text evidence="1">Belongs to the hemerythrin family.</text>
</comment>
<dbReference type="Gene3D" id="1.20.120.50">
    <property type="entry name" value="Hemerythrin-like"/>
    <property type="match status" value="1"/>
</dbReference>
<dbReference type="InterPro" id="IPR035938">
    <property type="entry name" value="Hemerythrin-like_sf"/>
</dbReference>
<evidence type="ECO:0000313" key="6">
    <source>
        <dbReference type="EMBL" id="MBK1837790.1"/>
    </source>
</evidence>
<keyword evidence="3" id="KW-0479">Metal-binding</keyword>
<evidence type="ECO:0000256" key="3">
    <source>
        <dbReference type="ARBA" id="ARBA00022723"/>
    </source>
</evidence>
<keyword evidence="4" id="KW-0408">Iron</keyword>
<evidence type="ECO:0000313" key="7">
    <source>
        <dbReference type="Proteomes" id="UP000652760"/>
    </source>
</evidence>
<dbReference type="PROSITE" id="PS00550">
    <property type="entry name" value="HEMERYTHRINS"/>
    <property type="match status" value="1"/>
</dbReference>
<dbReference type="InterPro" id="IPR012827">
    <property type="entry name" value="Hemerythrin_metal-bd"/>
</dbReference>
<proteinExistence type="inferred from homology"/>
<sequence>MEPIQWSRWMSVGNDSLDEDHRVLIAIVNRLYDEAGRQDPALIEAILDELIAYTRHHFAEEEAQMLRLNYPTFAAHKALHDRLTQQVEAYRADFRANGGGISGEEVFLFCSDWLGKHILREDTRFGEYAGSEATLAMTGTQVVTE</sequence>
<dbReference type="CDD" id="cd12107">
    <property type="entry name" value="Hemerythrin"/>
    <property type="match status" value="1"/>
</dbReference>
<dbReference type="Pfam" id="PF01814">
    <property type="entry name" value="Hemerythrin"/>
    <property type="match status" value="1"/>
</dbReference>
<dbReference type="PANTHER" id="PTHR37164">
    <property type="entry name" value="BACTERIOHEMERYTHRIN"/>
    <property type="match status" value="1"/>
</dbReference>
<dbReference type="RefSeq" id="WP_200192681.1">
    <property type="nucleotide sequence ID" value="NZ_JAENHM010000030.1"/>
</dbReference>
<dbReference type="InterPro" id="IPR012312">
    <property type="entry name" value="Hemerythrin-like"/>
</dbReference>
<protein>
    <submittedName>
        <fullName evidence="6">Hemerythrin family protein</fullName>
    </submittedName>
</protein>
<evidence type="ECO:0000259" key="5">
    <source>
        <dbReference type="Pfam" id="PF01814"/>
    </source>
</evidence>
<evidence type="ECO:0000256" key="4">
    <source>
        <dbReference type="ARBA" id="ARBA00023004"/>
    </source>
</evidence>
<dbReference type="InterPro" id="IPR050669">
    <property type="entry name" value="Hemerythrin"/>
</dbReference>
<dbReference type="NCBIfam" id="TIGR02481">
    <property type="entry name" value="hemeryth_dom"/>
    <property type="match status" value="1"/>
</dbReference>
<dbReference type="Proteomes" id="UP000652760">
    <property type="component" value="Unassembled WGS sequence"/>
</dbReference>
<dbReference type="EMBL" id="JAENHM010000030">
    <property type="protein sequence ID" value="MBK1837790.1"/>
    <property type="molecule type" value="Genomic_DNA"/>
</dbReference>
<evidence type="ECO:0000256" key="2">
    <source>
        <dbReference type="ARBA" id="ARBA00022621"/>
    </source>
</evidence>
<feature type="domain" description="Hemerythrin-like" evidence="5">
    <location>
        <begin position="13"/>
        <end position="125"/>
    </location>
</feature>
<dbReference type="InterPro" id="IPR016131">
    <property type="entry name" value="Haemerythrin_Fe_BS"/>
</dbReference>
<organism evidence="6 7">
    <name type="scientific">Azospirillum endophyticum</name>
    <dbReference type="NCBI Taxonomy" id="2800326"/>
    <lineage>
        <taxon>Bacteria</taxon>
        <taxon>Pseudomonadati</taxon>
        <taxon>Pseudomonadota</taxon>
        <taxon>Alphaproteobacteria</taxon>
        <taxon>Rhodospirillales</taxon>
        <taxon>Azospirillaceae</taxon>
        <taxon>Azospirillum</taxon>
    </lineage>
</organism>
<gene>
    <name evidence="6" type="ORF">JHL17_10220</name>
</gene>
<accession>A0ABS1F2Y8</accession>
<name>A0ABS1F2Y8_9PROT</name>
<dbReference type="NCBIfam" id="NF033749">
    <property type="entry name" value="bact_hemeryth"/>
    <property type="match status" value="1"/>
</dbReference>
<comment type="caution">
    <text evidence="6">The sequence shown here is derived from an EMBL/GenBank/DDBJ whole genome shotgun (WGS) entry which is preliminary data.</text>
</comment>
<keyword evidence="7" id="KW-1185">Reference proteome</keyword>
<reference evidence="7" key="1">
    <citation type="submission" date="2021-01" db="EMBL/GenBank/DDBJ databases">
        <title>Genome public.</title>
        <authorList>
            <person name="Liu C."/>
            <person name="Sun Q."/>
        </authorList>
    </citation>
    <scope>NUCLEOTIDE SEQUENCE [LARGE SCALE GENOMIC DNA]</scope>
    <source>
        <strain evidence="7">YIM B02556</strain>
    </source>
</reference>
<keyword evidence="2" id="KW-0561">Oxygen transport</keyword>
<dbReference type="PANTHER" id="PTHR37164:SF1">
    <property type="entry name" value="BACTERIOHEMERYTHRIN"/>
    <property type="match status" value="1"/>
</dbReference>
<dbReference type="SUPFAM" id="SSF47188">
    <property type="entry name" value="Hemerythrin-like"/>
    <property type="match status" value="1"/>
</dbReference>